<accession>A0A0C2G3C3</accession>
<evidence type="ECO:0000256" key="4">
    <source>
        <dbReference type="ARBA" id="ARBA00023242"/>
    </source>
</evidence>
<dbReference type="Gene3D" id="1.10.287.2900">
    <property type="match status" value="1"/>
</dbReference>
<evidence type="ECO:0000256" key="2">
    <source>
        <dbReference type="ARBA" id="ARBA00022517"/>
    </source>
</evidence>
<dbReference type="AlphaFoldDB" id="A0A0C2G3C3"/>
<dbReference type="PANTHER" id="PTHR12416">
    <property type="entry name" value="RRNA-PROCESSING PROTEIN UTP23 HOMOLOG"/>
    <property type="match status" value="1"/>
</dbReference>
<dbReference type="InterPro" id="IPR029060">
    <property type="entry name" value="PIN-like_dom_sf"/>
</dbReference>
<evidence type="ECO:0000256" key="3">
    <source>
        <dbReference type="ARBA" id="ARBA00022552"/>
    </source>
</evidence>
<dbReference type="OrthoDB" id="76105at2759"/>
<dbReference type="GO" id="GO:0006364">
    <property type="term" value="P:rRNA processing"/>
    <property type="evidence" value="ECO:0007669"/>
    <property type="project" value="UniProtKB-KW"/>
</dbReference>
<dbReference type="Proteomes" id="UP000054047">
    <property type="component" value="Unassembled WGS sequence"/>
</dbReference>
<dbReference type="PROSITE" id="PS51808">
    <property type="entry name" value="CHCH"/>
    <property type="match status" value="1"/>
</dbReference>
<name>A0A0C2G3C3_9BILA</name>
<comment type="subcellular location">
    <subcellularLocation>
        <location evidence="1">Nucleus</location>
        <location evidence="1">Nucleolus</location>
    </subcellularLocation>
</comment>
<reference evidence="5 6" key="1">
    <citation type="submission" date="2013-12" db="EMBL/GenBank/DDBJ databases">
        <title>Draft genome of the parsitic nematode Ancylostoma duodenale.</title>
        <authorList>
            <person name="Mitreva M."/>
        </authorList>
    </citation>
    <scope>NUCLEOTIDE SEQUENCE [LARGE SCALE GENOMIC DNA]</scope>
    <source>
        <strain evidence="5 6">Zhejiang</strain>
    </source>
</reference>
<proteinExistence type="predicted"/>
<organism evidence="5 6">
    <name type="scientific">Ancylostoma duodenale</name>
    <dbReference type="NCBI Taxonomy" id="51022"/>
    <lineage>
        <taxon>Eukaryota</taxon>
        <taxon>Metazoa</taxon>
        <taxon>Ecdysozoa</taxon>
        <taxon>Nematoda</taxon>
        <taxon>Chromadorea</taxon>
        <taxon>Rhabditida</taxon>
        <taxon>Rhabditina</taxon>
        <taxon>Rhabditomorpha</taxon>
        <taxon>Strongyloidea</taxon>
        <taxon>Ancylostomatidae</taxon>
        <taxon>Ancylostomatinae</taxon>
        <taxon>Ancylostoma</taxon>
    </lineage>
</organism>
<evidence type="ECO:0000256" key="1">
    <source>
        <dbReference type="ARBA" id="ARBA00004604"/>
    </source>
</evidence>
<dbReference type="Pfam" id="PF04900">
    <property type="entry name" value="Fcf1"/>
    <property type="match status" value="1"/>
</dbReference>
<dbReference type="GO" id="GO:0032040">
    <property type="term" value="C:small-subunit processome"/>
    <property type="evidence" value="ECO:0007669"/>
    <property type="project" value="InterPro"/>
</dbReference>
<keyword evidence="4" id="KW-0539">Nucleus</keyword>
<dbReference type="InterPro" id="IPR006984">
    <property type="entry name" value="Fcf1/UTP23"/>
</dbReference>
<keyword evidence="3" id="KW-0698">rRNA processing</keyword>
<gene>
    <name evidence="5" type="ORF">ANCDUO_16471</name>
</gene>
<dbReference type="InterPro" id="IPR037503">
    <property type="entry name" value="Fcf1_PIN"/>
</dbReference>
<dbReference type="CDD" id="cd09864">
    <property type="entry name" value="PIN_Fcf1-like"/>
    <property type="match status" value="1"/>
</dbReference>
<dbReference type="EMBL" id="KN741293">
    <property type="protein sequence ID" value="KIH53404.1"/>
    <property type="molecule type" value="Genomic_DNA"/>
</dbReference>
<evidence type="ECO:0000313" key="6">
    <source>
        <dbReference type="Proteomes" id="UP000054047"/>
    </source>
</evidence>
<protein>
    <submittedName>
        <fullName evidence="5">CHCH domain protein</fullName>
    </submittedName>
</protein>
<evidence type="ECO:0000313" key="5">
    <source>
        <dbReference type="EMBL" id="KIH53404.1"/>
    </source>
</evidence>
<dbReference type="FunFam" id="1.10.287.2900:FF:000006">
    <property type="entry name" value="Protein CBG18121"/>
    <property type="match status" value="1"/>
</dbReference>
<dbReference type="SUPFAM" id="SSF88723">
    <property type="entry name" value="PIN domain-like"/>
    <property type="match status" value="1"/>
</dbReference>
<sequence>MDPNDVYPSNNPGPTKPDGSVNFECHCVGHLVASPCGYEFREAITCQKASTEEELEAGACGDQLLAFMECAMRTQCFKMQNGKGEKGCKISRKIKTLKPTDSRIKEENRIIRKKKEDEQEIKINHAPKISSAMFLKFNNQLGPPFHVLVDTNFVNFAVKNRLDVIQGFRDCLYAHTIPYITDCVMGELEKAGRRFKIALKVIKDARFQRLKCDHKGIYADDCLVQRVTQV</sequence>
<keyword evidence="2" id="KW-0690">Ribosome biogenesis</keyword>
<keyword evidence="6" id="KW-1185">Reference proteome</keyword>
<dbReference type="Gene3D" id="3.40.50.1010">
    <property type="entry name" value="5'-nuclease"/>
    <property type="match status" value="1"/>
</dbReference>